<evidence type="ECO:0000313" key="1">
    <source>
        <dbReference type="EMBL" id="CAB4702905.1"/>
    </source>
</evidence>
<reference evidence="1" key="1">
    <citation type="submission" date="2020-05" db="EMBL/GenBank/DDBJ databases">
        <authorList>
            <person name="Chiriac C."/>
            <person name="Salcher M."/>
            <person name="Ghai R."/>
            <person name="Kavagutti S V."/>
        </authorList>
    </citation>
    <scope>NUCLEOTIDE SEQUENCE</scope>
</reference>
<dbReference type="EMBL" id="CAEZXU010000080">
    <property type="protein sequence ID" value="CAB4702905.1"/>
    <property type="molecule type" value="Genomic_DNA"/>
</dbReference>
<sequence>MVNGVAITPAFNIKTSISSVTDFAAPFTDDKSVKSSCRTSTLPGPICFKAASPLAVLLAVIITLAFRLANSVAAAKPIPLVAPVIRNFLPDRSGRLAALQRSGIVTVFNLLSPVNN</sequence>
<organism evidence="1">
    <name type="scientific">freshwater metagenome</name>
    <dbReference type="NCBI Taxonomy" id="449393"/>
    <lineage>
        <taxon>unclassified sequences</taxon>
        <taxon>metagenomes</taxon>
        <taxon>ecological metagenomes</taxon>
    </lineage>
</organism>
<proteinExistence type="predicted"/>
<accession>A0A6J6Q1F0</accession>
<protein>
    <submittedName>
        <fullName evidence="1">Unannotated protein</fullName>
    </submittedName>
</protein>
<gene>
    <name evidence="1" type="ORF">UFOPK2592_00830</name>
</gene>
<dbReference type="AlphaFoldDB" id="A0A6J6Q1F0"/>
<name>A0A6J6Q1F0_9ZZZZ</name>